<name>A0ABV4FTE0_9BRAD</name>
<proteinExistence type="predicted"/>
<dbReference type="EMBL" id="JBGBZJ010000003">
    <property type="protein sequence ID" value="MEY9454532.1"/>
    <property type="molecule type" value="Genomic_DNA"/>
</dbReference>
<dbReference type="Proteomes" id="UP001565369">
    <property type="component" value="Unassembled WGS sequence"/>
</dbReference>
<sequence length="50" mass="5323">MGMGGSNNEGCKADSVKSRVAAAFYNNPVNRSMVSYIDQRVAPPGFYAPP</sequence>
<keyword evidence="2" id="KW-1185">Reference proteome</keyword>
<evidence type="ECO:0000313" key="2">
    <source>
        <dbReference type="Proteomes" id="UP001565369"/>
    </source>
</evidence>
<comment type="caution">
    <text evidence="1">The sequence shown here is derived from an EMBL/GenBank/DDBJ whole genome shotgun (WGS) entry which is preliminary data.</text>
</comment>
<gene>
    <name evidence="1" type="ORF">ABIG07_003480</name>
</gene>
<accession>A0ABV4FTE0</accession>
<evidence type="ECO:0000313" key="1">
    <source>
        <dbReference type="EMBL" id="MEY9454532.1"/>
    </source>
</evidence>
<organism evidence="1 2">
    <name type="scientific">Bradyrhizobium ottawaense</name>
    <dbReference type="NCBI Taxonomy" id="931866"/>
    <lineage>
        <taxon>Bacteria</taxon>
        <taxon>Pseudomonadati</taxon>
        <taxon>Pseudomonadota</taxon>
        <taxon>Alphaproteobacteria</taxon>
        <taxon>Hyphomicrobiales</taxon>
        <taxon>Nitrobacteraceae</taxon>
        <taxon>Bradyrhizobium</taxon>
    </lineage>
</organism>
<reference evidence="1 2" key="1">
    <citation type="submission" date="2024-07" db="EMBL/GenBank/DDBJ databases">
        <title>Genomic Encyclopedia of Type Strains, Phase V (KMG-V): Genome sequencing to study the core and pangenomes of soil and plant-associated prokaryotes.</title>
        <authorList>
            <person name="Whitman W."/>
        </authorList>
    </citation>
    <scope>NUCLEOTIDE SEQUENCE [LARGE SCALE GENOMIC DNA]</scope>
    <source>
        <strain evidence="1 2">USDA 152</strain>
    </source>
</reference>
<protein>
    <submittedName>
        <fullName evidence="1">Uncharacterized protein</fullName>
    </submittedName>
</protein>